<dbReference type="PANTHER" id="PTHR43379">
    <property type="entry name" value="CYSTATHIONINE GAMMA-SYNTHASE"/>
    <property type="match status" value="1"/>
</dbReference>
<comment type="similarity">
    <text evidence="4">Belongs to the trans-sulfuration enzymes family.</text>
</comment>
<accession>A0A7W0CBK5</accession>
<comment type="caution">
    <text evidence="5">The sequence shown here is derived from an EMBL/GenBank/DDBJ whole genome shotgun (WGS) entry which is preliminary data.</text>
</comment>
<protein>
    <submittedName>
        <fullName evidence="5">Cystathionine gamma-synthase</fullName>
        <ecNumber evidence="5">2.5.1.48</ecNumber>
    </submittedName>
</protein>
<dbReference type="GO" id="GO:0030170">
    <property type="term" value="F:pyridoxal phosphate binding"/>
    <property type="evidence" value="ECO:0007669"/>
    <property type="project" value="InterPro"/>
</dbReference>
<dbReference type="SUPFAM" id="SSF53383">
    <property type="entry name" value="PLP-dependent transferases"/>
    <property type="match status" value="1"/>
</dbReference>
<dbReference type="Pfam" id="PF01053">
    <property type="entry name" value="Cys_Met_Meta_PP"/>
    <property type="match status" value="1"/>
</dbReference>
<dbReference type="GO" id="GO:0003962">
    <property type="term" value="F:cystathionine gamma-synthase activity"/>
    <property type="evidence" value="ECO:0007669"/>
    <property type="project" value="UniProtKB-EC"/>
</dbReference>
<dbReference type="InterPro" id="IPR044639">
    <property type="entry name" value="CGS1/2"/>
</dbReference>
<name>A0A7W0CBK5_9BACT</name>
<dbReference type="InterPro" id="IPR015421">
    <property type="entry name" value="PyrdxlP-dep_Trfase_major"/>
</dbReference>
<keyword evidence="5" id="KW-0808">Transferase</keyword>
<evidence type="ECO:0000256" key="1">
    <source>
        <dbReference type="ARBA" id="ARBA00001933"/>
    </source>
</evidence>
<dbReference type="InterPro" id="IPR000277">
    <property type="entry name" value="Cys/Met-Metab_PyrdxlP-dep_enz"/>
</dbReference>
<dbReference type="EC" id="2.5.1.48" evidence="5"/>
<dbReference type="FunFam" id="3.40.640.10:FF:000046">
    <property type="entry name" value="Cystathionine gamma-lyase"/>
    <property type="match status" value="1"/>
</dbReference>
<dbReference type="InterPro" id="IPR015424">
    <property type="entry name" value="PyrdxlP-dep_Trfase"/>
</dbReference>
<dbReference type="FunFam" id="3.90.1150.10:FF:000033">
    <property type="entry name" value="Cystathionine gamma-synthase"/>
    <property type="match status" value="1"/>
</dbReference>
<evidence type="ECO:0000256" key="4">
    <source>
        <dbReference type="RuleBase" id="RU362118"/>
    </source>
</evidence>
<evidence type="ECO:0000256" key="3">
    <source>
        <dbReference type="PIRSR" id="PIRSR001434-2"/>
    </source>
</evidence>
<gene>
    <name evidence="5" type="ORF">HNR65_002996</name>
</gene>
<evidence type="ECO:0000313" key="6">
    <source>
        <dbReference type="Proteomes" id="UP000525298"/>
    </source>
</evidence>
<dbReference type="Gene3D" id="3.40.640.10">
    <property type="entry name" value="Type I PLP-dependent aspartate aminotransferase-like (Major domain)"/>
    <property type="match status" value="1"/>
</dbReference>
<keyword evidence="2 3" id="KW-0663">Pyridoxal phosphate</keyword>
<dbReference type="PANTHER" id="PTHR43379:SF1">
    <property type="entry name" value="CYSTATHIONINE GAMMA-SYNTHASE 1, CHLOROPLASTIC-RELATED"/>
    <property type="match status" value="1"/>
</dbReference>
<dbReference type="AlphaFoldDB" id="A0A7W0CBK5"/>
<dbReference type="GO" id="GO:0019346">
    <property type="term" value="P:transsulfuration"/>
    <property type="evidence" value="ECO:0007669"/>
    <property type="project" value="InterPro"/>
</dbReference>
<dbReference type="RefSeq" id="WP_181552275.1">
    <property type="nucleotide sequence ID" value="NZ_JACDUS010000011.1"/>
</dbReference>
<dbReference type="Gene3D" id="3.90.1150.10">
    <property type="entry name" value="Aspartate Aminotransferase, domain 1"/>
    <property type="match status" value="1"/>
</dbReference>
<dbReference type="Proteomes" id="UP000525298">
    <property type="component" value="Unassembled WGS sequence"/>
</dbReference>
<reference evidence="5 6" key="1">
    <citation type="submission" date="2020-07" db="EMBL/GenBank/DDBJ databases">
        <title>Genomic Encyclopedia of Type Strains, Phase IV (KMG-IV): sequencing the most valuable type-strain genomes for metagenomic binning, comparative biology and taxonomic classification.</title>
        <authorList>
            <person name="Goeker M."/>
        </authorList>
    </citation>
    <scope>NUCLEOTIDE SEQUENCE [LARGE SCALE GENOMIC DNA]</scope>
    <source>
        <strain evidence="5 6">DSM 17721</strain>
    </source>
</reference>
<sequence length="395" mass="44298">MDDYNKNKIATRAVHSGEVRFNEYGSVTTPIVQTSTFIFRNVEEIRKLADGDMERFEYGRYGHPTQLAAERKLAALEEAEDAILFSSGMSAITTSLFMLLKAGDHLIITDDAYKRTLDFCKSYLGRYNIECTVVRMCDYEAMENAIQPNTKVFFSESPTNPYLNIMDLERLTEIFGKRDITVISDSTFATPFNQKPLEYGVHLVIHSATKYLAGHNDLLSGVLLGKKELTDPIREFLKITGGVIDPNSSYLLIRGLKTFPLRMERLNSNAQVVAEHLEANAKINRVYYPGLSSHPHHDVAKRQMKGFGAVVTFEVKDDAEYVLNFLSRLKILSIGPSLGGVESLITHPATISYYMHTPEERMELGIKDGLIRLAVGIEDPEDIVEDIDQALAGAE</sequence>
<proteinExistence type="inferred from homology"/>
<comment type="cofactor">
    <cofactor evidence="1 4">
        <name>pyridoxal 5'-phosphate</name>
        <dbReference type="ChEBI" id="CHEBI:597326"/>
    </cofactor>
</comment>
<organism evidence="5 6">
    <name type="scientific">Desulfosalsimonas propionicica</name>
    <dbReference type="NCBI Taxonomy" id="332175"/>
    <lineage>
        <taxon>Bacteria</taxon>
        <taxon>Pseudomonadati</taxon>
        <taxon>Thermodesulfobacteriota</taxon>
        <taxon>Desulfobacteria</taxon>
        <taxon>Desulfobacterales</taxon>
        <taxon>Desulfosalsimonadaceae</taxon>
        <taxon>Desulfosalsimonas</taxon>
    </lineage>
</organism>
<keyword evidence="6" id="KW-1185">Reference proteome</keyword>
<dbReference type="CDD" id="cd00614">
    <property type="entry name" value="CGS_like"/>
    <property type="match status" value="1"/>
</dbReference>
<evidence type="ECO:0000313" key="5">
    <source>
        <dbReference type="EMBL" id="MBA2882642.1"/>
    </source>
</evidence>
<dbReference type="EMBL" id="JACDUS010000011">
    <property type="protein sequence ID" value="MBA2882642.1"/>
    <property type="molecule type" value="Genomic_DNA"/>
</dbReference>
<dbReference type="PIRSF" id="PIRSF001434">
    <property type="entry name" value="CGS"/>
    <property type="match status" value="1"/>
</dbReference>
<dbReference type="GO" id="GO:0009086">
    <property type="term" value="P:methionine biosynthetic process"/>
    <property type="evidence" value="ECO:0007669"/>
    <property type="project" value="InterPro"/>
</dbReference>
<feature type="modified residue" description="N6-(pyridoxal phosphate)lysine" evidence="3">
    <location>
        <position position="210"/>
    </location>
</feature>
<dbReference type="InterPro" id="IPR015422">
    <property type="entry name" value="PyrdxlP-dep_Trfase_small"/>
</dbReference>
<evidence type="ECO:0000256" key="2">
    <source>
        <dbReference type="ARBA" id="ARBA00022898"/>
    </source>
</evidence>